<feature type="region of interest" description="Disordered" evidence="1">
    <location>
        <begin position="1"/>
        <end position="22"/>
    </location>
</feature>
<evidence type="ECO:0000313" key="3">
    <source>
        <dbReference type="Proteomes" id="UP000277580"/>
    </source>
</evidence>
<keyword evidence="3" id="KW-1185">Reference proteome</keyword>
<evidence type="ECO:0000256" key="1">
    <source>
        <dbReference type="SAM" id="MobiDB-lite"/>
    </source>
</evidence>
<dbReference type="InParanoid" id="A0A3N4KYU1"/>
<reference evidence="2 3" key="1">
    <citation type="journal article" date="2018" name="Nat. Ecol. Evol.">
        <title>Pezizomycetes genomes reveal the molecular basis of ectomycorrhizal truffle lifestyle.</title>
        <authorList>
            <person name="Murat C."/>
            <person name="Payen T."/>
            <person name="Noel B."/>
            <person name="Kuo A."/>
            <person name="Morin E."/>
            <person name="Chen J."/>
            <person name="Kohler A."/>
            <person name="Krizsan K."/>
            <person name="Balestrini R."/>
            <person name="Da Silva C."/>
            <person name="Montanini B."/>
            <person name="Hainaut M."/>
            <person name="Levati E."/>
            <person name="Barry K.W."/>
            <person name="Belfiori B."/>
            <person name="Cichocki N."/>
            <person name="Clum A."/>
            <person name="Dockter R.B."/>
            <person name="Fauchery L."/>
            <person name="Guy J."/>
            <person name="Iotti M."/>
            <person name="Le Tacon F."/>
            <person name="Lindquist E.A."/>
            <person name="Lipzen A."/>
            <person name="Malagnac F."/>
            <person name="Mello A."/>
            <person name="Molinier V."/>
            <person name="Miyauchi S."/>
            <person name="Poulain J."/>
            <person name="Riccioni C."/>
            <person name="Rubini A."/>
            <person name="Sitrit Y."/>
            <person name="Splivallo R."/>
            <person name="Traeger S."/>
            <person name="Wang M."/>
            <person name="Zifcakova L."/>
            <person name="Wipf D."/>
            <person name="Zambonelli A."/>
            <person name="Paolocci F."/>
            <person name="Nowrousian M."/>
            <person name="Ottonello S."/>
            <person name="Baldrian P."/>
            <person name="Spatafora J.W."/>
            <person name="Henrissat B."/>
            <person name="Nagy L.G."/>
            <person name="Aury J.M."/>
            <person name="Wincker P."/>
            <person name="Grigoriev I.V."/>
            <person name="Bonfante P."/>
            <person name="Martin F.M."/>
        </authorList>
    </citation>
    <scope>NUCLEOTIDE SEQUENCE [LARGE SCALE GENOMIC DNA]</scope>
    <source>
        <strain evidence="2 3">CCBAS932</strain>
    </source>
</reference>
<evidence type="ECO:0000313" key="2">
    <source>
        <dbReference type="EMBL" id="RPB14412.1"/>
    </source>
</evidence>
<dbReference type="AlphaFoldDB" id="A0A3N4KYU1"/>
<sequence>MDWTANPCTGRKRPPGDDNDLQAEQPLSKKLAMLSIHLKKKHHSNLARGTITTATGYLIYPDGTLRISNDITAQLHKTAPVTTITRAQQDDDSMEVDNDNSNVVFVHNLDDELSSDEDEDTKGIVFLPDIEKKLTRVPYDIARGSSGGGGEMRQPQKAGTSTALVLYTVPTSLTVSAEQDDVKRAIIEARERIRKKQAEETRANVNINSEVIDGGAFECERDPDAMDIE</sequence>
<accession>A0A3N4KYU1</accession>
<dbReference type="Pfam" id="PF20354">
    <property type="entry name" value="DUF6649"/>
    <property type="match status" value="1"/>
</dbReference>
<organism evidence="2 3">
    <name type="scientific">Morchella conica CCBAS932</name>
    <dbReference type="NCBI Taxonomy" id="1392247"/>
    <lineage>
        <taxon>Eukaryota</taxon>
        <taxon>Fungi</taxon>
        <taxon>Dikarya</taxon>
        <taxon>Ascomycota</taxon>
        <taxon>Pezizomycotina</taxon>
        <taxon>Pezizomycetes</taxon>
        <taxon>Pezizales</taxon>
        <taxon>Morchellaceae</taxon>
        <taxon>Morchella</taxon>
    </lineage>
</organism>
<gene>
    <name evidence="2" type="ORF">P167DRAFT_534233</name>
</gene>
<dbReference type="InterPro" id="IPR046591">
    <property type="entry name" value="DUF6649"/>
</dbReference>
<proteinExistence type="predicted"/>
<name>A0A3N4KYU1_9PEZI</name>
<dbReference type="OrthoDB" id="5345504at2759"/>
<dbReference type="Proteomes" id="UP000277580">
    <property type="component" value="Unassembled WGS sequence"/>
</dbReference>
<dbReference type="STRING" id="1392247.A0A3N4KYU1"/>
<protein>
    <submittedName>
        <fullName evidence="2">Uncharacterized protein</fullName>
    </submittedName>
</protein>
<dbReference type="EMBL" id="ML119118">
    <property type="protein sequence ID" value="RPB14412.1"/>
    <property type="molecule type" value="Genomic_DNA"/>
</dbReference>